<evidence type="ECO:0000313" key="3">
    <source>
        <dbReference type="EMBL" id="RDI75440.1"/>
    </source>
</evidence>
<dbReference type="EMBL" id="QQZY01000002">
    <property type="protein sequence ID" value="RDI75440.1"/>
    <property type="molecule type" value="Genomic_DNA"/>
</dbReference>
<organism evidence="3 4">
    <name type="scientific">Gaiella occulta</name>
    <dbReference type="NCBI Taxonomy" id="1002870"/>
    <lineage>
        <taxon>Bacteria</taxon>
        <taxon>Bacillati</taxon>
        <taxon>Actinomycetota</taxon>
        <taxon>Thermoleophilia</taxon>
        <taxon>Gaiellales</taxon>
        <taxon>Gaiellaceae</taxon>
        <taxon>Gaiella</taxon>
    </lineage>
</organism>
<dbReference type="Proteomes" id="UP000254134">
    <property type="component" value="Unassembled WGS sequence"/>
</dbReference>
<dbReference type="SUPFAM" id="SSF54631">
    <property type="entry name" value="CBS-domain pair"/>
    <property type="match status" value="1"/>
</dbReference>
<dbReference type="InterPro" id="IPR046342">
    <property type="entry name" value="CBS_dom_sf"/>
</dbReference>
<dbReference type="OrthoDB" id="9802991at2"/>
<evidence type="ECO:0000313" key="4">
    <source>
        <dbReference type="Proteomes" id="UP000254134"/>
    </source>
</evidence>
<sequence>MRERVRAAGWDTCVVVNEQRVVLGRLGRAALDRDDDIAVEDAMSEGPSTIRPDTPLETIARRLREQRLATALVTRLDGTLVGLLRLVDAERALARG</sequence>
<keyword evidence="1" id="KW-0129">CBS domain</keyword>
<feature type="domain" description="CBS" evidence="2">
    <location>
        <begin position="43"/>
        <end position="96"/>
    </location>
</feature>
<accession>A0A7M2YZC2</accession>
<gene>
    <name evidence="3" type="ORF">Gocc_1238</name>
</gene>
<evidence type="ECO:0000256" key="1">
    <source>
        <dbReference type="PROSITE-ProRule" id="PRU00703"/>
    </source>
</evidence>
<name>A0A7M2YZC2_9ACTN</name>
<keyword evidence="4" id="KW-1185">Reference proteome</keyword>
<reference evidence="3 4" key="1">
    <citation type="submission" date="2018-07" db="EMBL/GenBank/DDBJ databases">
        <title>High-quality-draft genome sequence of Gaiella occulta.</title>
        <authorList>
            <person name="Severino R."/>
            <person name="Froufe H.J.C."/>
            <person name="Rainey F.A."/>
            <person name="Barroso C."/>
            <person name="Albuquerque L."/>
            <person name="Lobo-Da-Cunha A."/>
            <person name="Da Costa M.S."/>
            <person name="Egas C."/>
        </authorList>
    </citation>
    <scope>NUCLEOTIDE SEQUENCE [LARGE SCALE GENOMIC DNA]</scope>
    <source>
        <strain evidence="3 4">F2-233</strain>
    </source>
</reference>
<dbReference type="InterPro" id="IPR000644">
    <property type="entry name" value="CBS_dom"/>
</dbReference>
<dbReference type="RefSeq" id="WP_114795644.1">
    <property type="nucleotide sequence ID" value="NZ_QQZY01000002.1"/>
</dbReference>
<dbReference type="Gene3D" id="3.10.580.10">
    <property type="entry name" value="CBS-domain"/>
    <property type="match status" value="1"/>
</dbReference>
<comment type="caution">
    <text evidence="3">The sequence shown here is derived from an EMBL/GenBank/DDBJ whole genome shotgun (WGS) entry which is preliminary data.</text>
</comment>
<protein>
    <submittedName>
        <fullName evidence="3">CBS domain</fullName>
    </submittedName>
</protein>
<dbReference type="Pfam" id="PF00571">
    <property type="entry name" value="CBS"/>
    <property type="match status" value="1"/>
</dbReference>
<dbReference type="AlphaFoldDB" id="A0A7M2YZC2"/>
<reference evidence="4" key="2">
    <citation type="journal article" date="2019" name="MicrobiologyOpen">
        <title>High-quality draft genome sequence of Gaiella occulta isolated from a 150 meter deep mineral water borehole and comparison with the genome sequences of other deep-branching lineages of the phylum Actinobacteria.</title>
        <authorList>
            <person name="Severino R."/>
            <person name="Froufe H.J.C."/>
            <person name="Barroso C."/>
            <person name="Albuquerque L."/>
            <person name="Lobo-da-Cunha A."/>
            <person name="da Costa M.S."/>
            <person name="Egas C."/>
        </authorList>
    </citation>
    <scope>NUCLEOTIDE SEQUENCE [LARGE SCALE GENOMIC DNA]</scope>
    <source>
        <strain evidence="4">F2-233</strain>
    </source>
</reference>
<dbReference type="PROSITE" id="PS51371">
    <property type="entry name" value="CBS"/>
    <property type="match status" value="1"/>
</dbReference>
<proteinExistence type="predicted"/>
<evidence type="ECO:0000259" key="2">
    <source>
        <dbReference type="PROSITE" id="PS51371"/>
    </source>
</evidence>